<gene>
    <name evidence="2" type="ORF">MRATA1EN1_LOCUS19370</name>
</gene>
<name>A0ABN8Z941_RANTA</name>
<organism evidence="2 3">
    <name type="scientific">Rangifer tarandus platyrhynchus</name>
    <name type="common">Svalbard reindeer</name>
    <dbReference type="NCBI Taxonomy" id="3082113"/>
    <lineage>
        <taxon>Eukaryota</taxon>
        <taxon>Metazoa</taxon>
        <taxon>Chordata</taxon>
        <taxon>Craniata</taxon>
        <taxon>Vertebrata</taxon>
        <taxon>Euteleostomi</taxon>
        <taxon>Mammalia</taxon>
        <taxon>Eutheria</taxon>
        <taxon>Laurasiatheria</taxon>
        <taxon>Artiodactyla</taxon>
        <taxon>Ruminantia</taxon>
        <taxon>Pecora</taxon>
        <taxon>Cervidae</taxon>
        <taxon>Odocoileinae</taxon>
        <taxon>Rangifer</taxon>
    </lineage>
</organism>
<feature type="non-terminal residue" evidence="2">
    <location>
        <position position="194"/>
    </location>
</feature>
<evidence type="ECO:0000313" key="2">
    <source>
        <dbReference type="EMBL" id="CAI9170408.1"/>
    </source>
</evidence>
<dbReference type="Proteomes" id="UP001176941">
    <property type="component" value="Chromosome 3"/>
</dbReference>
<dbReference type="EMBL" id="OX459939">
    <property type="protein sequence ID" value="CAI9170408.1"/>
    <property type="molecule type" value="Genomic_DNA"/>
</dbReference>
<evidence type="ECO:0000313" key="3">
    <source>
        <dbReference type="Proteomes" id="UP001176941"/>
    </source>
</evidence>
<feature type="compositionally biased region" description="Low complexity" evidence="1">
    <location>
        <begin position="76"/>
        <end position="87"/>
    </location>
</feature>
<evidence type="ECO:0000256" key="1">
    <source>
        <dbReference type="SAM" id="MobiDB-lite"/>
    </source>
</evidence>
<proteinExistence type="predicted"/>
<keyword evidence="3" id="KW-1185">Reference proteome</keyword>
<feature type="compositionally biased region" description="Basic residues" evidence="1">
    <location>
        <begin position="122"/>
        <end position="137"/>
    </location>
</feature>
<sequence length="194" mass="20629">MGWAPAPPRLLHARGSRGGIRAARAPATPGTPVRGLRPAPPRLPGAPRAPPSATDGIRAESERGLPFGAGRPPGPRGRSVSRAGVRAPGRRLARTRLAPCSRRAPGSPGAGGSRPSWTKVPRAPRIRTCRRLGRPRRRETPPSCAPCPRQSSPAQLWEPQSWPARVPGRAPWPTGNGRRGEDSARPRPCSFEGL</sequence>
<feature type="compositionally biased region" description="Pro residues" evidence="1">
    <location>
        <begin position="38"/>
        <end position="50"/>
    </location>
</feature>
<reference evidence="2" key="1">
    <citation type="submission" date="2023-04" db="EMBL/GenBank/DDBJ databases">
        <authorList>
            <consortium name="ELIXIR-Norway"/>
        </authorList>
    </citation>
    <scope>NUCLEOTIDE SEQUENCE [LARGE SCALE GENOMIC DNA]</scope>
</reference>
<feature type="region of interest" description="Disordered" evidence="1">
    <location>
        <begin position="1"/>
        <end position="194"/>
    </location>
</feature>
<protein>
    <submittedName>
        <fullName evidence="2">Uncharacterized protein</fullName>
    </submittedName>
</protein>
<accession>A0ABN8Z941</accession>
<feature type="non-terminal residue" evidence="2">
    <location>
        <position position="1"/>
    </location>
</feature>
<feature type="compositionally biased region" description="Low complexity" evidence="1">
    <location>
        <begin position="19"/>
        <end position="37"/>
    </location>
</feature>